<sequence>MQVVMFKCVLYHQNQPFRCEIEHKLGVSCVGAGPVICKVTLDKGGYVPGESIGISASVYNRSNVTIKSTRAALTETVEYLSRGKIIQSERRELSSINRGKIKPGEVDEWENEQLYVPPLPPTNLRGCHLIKINYDVYFIIEPKSLEKEVKLQLPIMIATYPFRSDGNDSTYKSGTHYPSTLPVFRPWLEDKPVIE</sequence>
<dbReference type="OrthoDB" id="2333384at2759"/>
<feature type="domain" description="Arrestin C-terminal-like" evidence="1">
    <location>
        <begin position="31"/>
        <end position="162"/>
    </location>
</feature>
<name>A0A7F5RGD9_AGRPL</name>
<dbReference type="InterPro" id="IPR014756">
    <property type="entry name" value="Ig_E-set"/>
</dbReference>
<dbReference type="GO" id="GO:0005737">
    <property type="term" value="C:cytoplasm"/>
    <property type="evidence" value="ECO:0007669"/>
    <property type="project" value="TreeGrafter"/>
</dbReference>
<dbReference type="GO" id="GO:0015031">
    <property type="term" value="P:protein transport"/>
    <property type="evidence" value="ECO:0007669"/>
    <property type="project" value="TreeGrafter"/>
</dbReference>
<dbReference type="InterPro" id="IPR050357">
    <property type="entry name" value="Arrestin_domain-protein"/>
</dbReference>
<evidence type="ECO:0000313" key="3">
    <source>
        <dbReference type="RefSeq" id="XP_025835056.1"/>
    </source>
</evidence>
<reference evidence="3" key="1">
    <citation type="submission" date="2025-08" db="UniProtKB">
        <authorList>
            <consortium name="RefSeq"/>
        </authorList>
    </citation>
    <scope>IDENTIFICATION</scope>
    <source>
        <tissue evidence="3">Entire body</tissue>
    </source>
</reference>
<dbReference type="InParanoid" id="A0A7F5RGD9"/>
<dbReference type="KEGG" id="apln:112905911"/>
<protein>
    <submittedName>
        <fullName evidence="3">Arrestin domain-containing protein 17-like</fullName>
    </submittedName>
</protein>
<dbReference type="Proteomes" id="UP000192223">
    <property type="component" value="Unplaced"/>
</dbReference>
<evidence type="ECO:0000313" key="2">
    <source>
        <dbReference type="Proteomes" id="UP000192223"/>
    </source>
</evidence>
<dbReference type="SUPFAM" id="SSF81296">
    <property type="entry name" value="E set domains"/>
    <property type="match status" value="1"/>
</dbReference>
<dbReference type="AlphaFoldDB" id="A0A7F5RGD9"/>
<evidence type="ECO:0000259" key="1">
    <source>
        <dbReference type="SMART" id="SM01017"/>
    </source>
</evidence>
<dbReference type="PANTHER" id="PTHR11188">
    <property type="entry name" value="ARRESTIN DOMAIN CONTAINING PROTEIN"/>
    <property type="match status" value="1"/>
</dbReference>
<proteinExistence type="predicted"/>
<organism evidence="2 3">
    <name type="scientific">Agrilus planipennis</name>
    <name type="common">Emerald ash borer</name>
    <name type="synonym">Agrilus marcopoli</name>
    <dbReference type="NCBI Taxonomy" id="224129"/>
    <lineage>
        <taxon>Eukaryota</taxon>
        <taxon>Metazoa</taxon>
        <taxon>Ecdysozoa</taxon>
        <taxon>Arthropoda</taxon>
        <taxon>Hexapoda</taxon>
        <taxon>Insecta</taxon>
        <taxon>Pterygota</taxon>
        <taxon>Neoptera</taxon>
        <taxon>Endopterygota</taxon>
        <taxon>Coleoptera</taxon>
        <taxon>Polyphaga</taxon>
        <taxon>Elateriformia</taxon>
        <taxon>Buprestoidea</taxon>
        <taxon>Buprestidae</taxon>
        <taxon>Agrilinae</taxon>
        <taxon>Agrilus</taxon>
    </lineage>
</organism>
<dbReference type="SMART" id="SM01017">
    <property type="entry name" value="Arrestin_C"/>
    <property type="match status" value="1"/>
</dbReference>
<accession>A0A7F5RGD9</accession>
<dbReference type="GeneID" id="112905911"/>
<dbReference type="PANTHER" id="PTHR11188:SF17">
    <property type="entry name" value="FI21816P1"/>
    <property type="match status" value="1"/>
</dbReference>
<keyword evidence="2" id="KW-1185">Reference proteome</keyword>
<dbReference type="Gene3D" id="2.60.40.640">
    <property type="match status" value="1"/>
</dbReference>
<gene>
    <name evidence="3" type="primary">LOC112905911</name>
</gene>
<dbReference type="Pfam" id="PF02752">
    <property type="entry name" value="Arrestin_C"/>
    <property type="match status" value="1"/>
</dbReference>
<dbReference type="InterPro" id="IPR014752">
    <property type="entry name" value="Arrestin-like_C"/>
</dbReference>
<dbReference type="InterPro" id="IPR011022">
    <property type="entry name" value="Arrestin_C-like"/>
</dbReference>
<dbReference type="RefSeq" id="XP_025835056.1">
    <property type="nucleotide sequence ID" value="XM_025979271.1"/>
</dbReference>